<dbReference type="GO" id="GO:0008233">
    <property type="term" value="F:peptidase activity"/>
    <property type="evidence" value="ECO:0007669"/>
    <property type="project" value="InterPro"/>
</dbReference>
<evidence type="ECO:0000313" key="4">
    <source>
        <dbReference type="Proteomes" id="UP000198507"/>
    </source>
</evidence>
<dbReference type="Pfam" id="PF03136">
    <property type="entry name" value="Pup_ligase"/>
    <property type="match status" value="1"/>
</dbReference>
<comment type="similarity">
    <text evidence="1">Belongs to the Pup ligase/Pup deamidase family. Pup deamidase subfamily.</text>
</comment>
<feature type="active site" description="Proton acceptor" evidence="2">
    <location>
        <position position="96"/>
    </location>
</feature>
<gene>
    <name evidence="3" type="ORF">SAMN04488546_0267</name>
</gene>
<dbReference type="EMBL" id="FOIE01000001">
    <property type="protein sequence ID" value="SES72233.1"/>
    <property type="molecule type" value="Genomic_DNA"/>
</dbReference>
<evidence type="ECO:0000256" key="1">
    <source>
        <dbReference type="ARBA" id="ARBA00009114"/>
    </source>
</evidence>
<name>A0A1H9YSV0_9ACTN</name>
<evidence type="ECO:0000256" key="2">
    <source>
        <dbReference type="PIRSR" id="PIRSR018077-1"/>
    </source>
</evidence>
<dbReference type="InterPro" id="IPR004347">
    <property type="entry name" value="Pup_ligase/deamidase"/>
</dbReference>
<dbReference type="PANTHER" id="PTHR42307">
    <property type="entry name" value="PUP DEAMIDASE/DEPUPYLASE"/>
    <property type="match status" value="1"/>
</dbReference>
<dbReference type="GO" id="GO:0019941">
    <property type="term" value="P:modification-dependent protein catabolic process"/>
    <property type="evidence" value="ECO:0007669"/>
    <property type="project" value="InterPro"/>
</dbReference>
<keyword evidence="3" id="KW-0647">Proteasome</keyword>
<dbReference type="GO" id="GO:0005524">
    <property type="term" value="F:ATP binding"/>
    <property type="evidence" value="ECO:0007669"/>
    <property type="project" value="TreeGrafter"/>
</dbReference>
<organism evidence="3 4">
    <name type="scientific">Geodermatophilus poikilotrophus</name>
    <dbReference type="NCBI Taxonomy" id="1333667"/>
    <lineage>
        <taxon>Bacteria</taxon>
        <taxon>Bacillati</taxon>
        <taxon>Actinomycetota</taxon>
        <taxon>Actinomycetes</taxon>
        <taxon>Geodermatophilales</taxon>
        <taxon>Geodermatophilaceae</taxon>
        <taxon>Geodermatophilus</taxon>
    </lineage>
</organism>
<protein>
    <submittedName>
        <fullName evidence="3">Proteasome accessory factor A</fullName>
    </submittedName>
</protein>
<dbReference type="InterPro" id="IPR022366">
    <property type="entry name" value="Pup_deamidase"/>
</dbReference>
<dbReference type="GO" id="GO:0000502">
    <property type="term" value="C:proteasome complex"/>
    <property type="evidence" value="ECO:0007669"/>
    <property type="project" value="UniProtKB-KW"/>
</dbReference>
<dbReference type="PIRSF" id="PIRSF018077">
    <property type="entry name" value="UCP018077"/>
    <property type="match status" value="1"/>
</dbReference>
<dbReference type="PANTHER" id="PTHR42307:SF2">
    <property type="entry name" value="PUP DEAMIDASE_DEPUPYLASE"/>
    <property type="match status" value="1"/>
</dbReference>
<proteinExistence type="inferred from homology"/>
<accession>A0A1H9YSV0</accession>
<dbReference type="GO" id="GO:0016811">
    <property type="term" value="F:hydrolase activity, acting on carbon-nitrogen (but not peptide) bonds, in linear amides"/>
    <property type="evidence" value="ECO:0007669"/>
    <property type="project" value="InterPro"/>
</dbReference>
<dbReference type="OrthoDB" id="9760627at2"/>
<dbReference type="RefSeq" id="WP_091437951.1">
    <property type="nucleotide sequence ID" value="NZ_FOIE01000001.1"/>
</dbReference>
<dbReference type="GO" id="GO:0010498">
    <property type="term" value="P:proteasomal protein catabolic process"/>
    <property type="evidence" value="ECO:0007669"/>
    <property type="project" value="InterPro"/>
</dbReference>
<dbReference type="GO" id="GO:0070490">
    <property type="term" value="P:protein pupylation"/>
    <property type="evidence" value="ECO:0007669"/>
    <property type="project" value="TreeGrafter"/>
</dbReference>
<sequence>MSVRRVMGTEIEYGISVPGQPTANPTTLSSQVVNAWAVAEAPTPRRPRWDFEEESPLRDARGFDLSPAQALDHNDLEEDSGMANVILTNGARLYVDHAHPEYSTPEVTNPRDVVLWDKAGEQVMAEAARRAARVPGTQPIQLYKNNTDGKGASYGAHENYLMDRRTPFLDIIRGLIPFFVTRQVVAGSGRVGIGTESRTQGFQLSQRADFFEVEVGLETTLKRPIINTRDEPHADADKYRRLHVIIGDANLAELSTYLKVGTTALVLDMIEARTLTRDLSLEEPVAELQAISHDPSLTHRVRLRDGRRMTALEVQHSYLEMAQRHVDRHGEDDGQSADVLRRWAEVLEDLAVDPMRCADRLDWPAKLRLLEGYRSRDGLAWGDSRLHLVDLQYSDVRPEKGLYHRLVSRGSMQRMLTDDEVTHAMVHPPSDTRAFFRGECLRRYPAQVAAASWDSVVFDLGRENLVRIPTMEPLRGTRDHVGALFESTSSAQELVDTITGG</sequence>
<dbReference type="AlphaFoldDB" id="A0A1H9YSV0"/>
<dbReference type="Proteomes" id="UP000198507">
    <property type="component" value="Unassembled WGS sequence"/>
</dbReference>
<evidence type="ECO:0000313" key="3">
    <source>
        <dbReference type="EMBL" id="SES72233.1"/>
    </source>
</evidence>
<reference evidence="4" key="1">
    <citation type="submission" date="2016-10" db="EMBL/GenBank/DDBJ databases">
        <authorList>
            <person name="Varghese N."/>
            <person name="Submissions S."/>
        </authorList>
    </citation>
    <scope>NUCLEOTIDE SEQUENCE [LARGE SCALE GENOMIC DNA]</scope>
    <source>
        <strain evidence="4">DSM 44209</strain>
    </source>
</reference>
<dbReference type="NCBIfam" id="TIGR03688">
    <property type="entry name" value="depupylase_Dop"/>
    <property type="match status" value="1"/>
</dbReference>
<keyword evidence="4" id="KW-1185">Reference proteome</keyword>